<dbReference type="OrthoDB" id="9920660at2"/>
<evidence type="ECO:0000313" key="4">
    <source>
        <dbReference type="Proteomes" id="UP000309215"/>
    </source>
</evidence>
<reference evidence="3 4" key="1">
    <citation type="submission" date="2019-04" db="EMBL/GenBank/DDBJ databases">
        <authorList>
            <person name="Li Y."/>
            <person name="Wang J."/>
        </authorList>
    </citation>
    <scope>NUCLEOTIDE SEQUENCE [LARGE SCALE GENOMIC DNA]</scope>
    <source>
        <strain evidence="3 4">DSM 14668</strain>
    </source>
</reference>
<organism evidence="3 4">
    <name type="scientific">Polyangium fumosum</name>
    <dbReference type="NCBI Taxonomy" id="889272"/>
    <lineage>
        <taxon>Bacteria</taxon>
        <taxon>Pseudomonadati</taxon>
        <taxon>Myxococcota</taxon>
        <taxon>Polyangia</taxon>
        <taxon>Polyangiales</taxon>
        <taxon>Polyangiaceae</taxon>
        <taxon>Polyangium</taxon>
    </lineage>
</organism>
<keyword evidence="2" id="KW-0472">Membrane</keyword>
<sequence>MILALGVLITFASVLLAWAHLARVRRATSGKAAELLVALKRVPVNERAAALAARAPEGSAERRLAALIEASEDASEDARGAAVDELLAEIELALDATASWPGAATRIAAYGGLFLAVITVLLRPGSISFAVPALLVLGLGAAATCAALGRRARELADDQRKAVDALVDTLGLRDRLAPGAPPRAPRPGRRRGA</sequence>
<dbReference type="Proteomes" id="UP000309215">
    <property type="component" value="Unassembled WGS sequence"/>
</dbReference>
<keyword evidence="4" id="KW-1185">Reference proteome</keyword>
<feature type="transmembrane region" description="Helical" evidence="2">
    <location>
        <begin position="103"/>
        <end position="122"/>
    </location>
</feature>
<evidence type="ECO:0000256" key="1">
    <source>
        <dbReference type="SAM" id="MobiDB-lite"/>
    </source>
</evidence>
<proteinExistence type="predicted"/>
<dbReference type="AlphaFoldDB" id="A0A4U1JB17"/>
<keyword evidence="2" id="KW-0812">Transmembrane</keyword>
<feature type="transmembrane region" description="Helical" evidence="2">
    <location>
        <begin position="129"/>
        <end position="149"/>
    </location>
</feature>
<dbReference type="RefSeq" id="WP_136931353.1">
    <property type="nucleotide sequence ID" value="NZ_SSMQ01000025.1"/>
</dbReference>
<accession>A0A4U1JB17</accession>
<evidence type="ECO:0000313" key="3">
    <source>
        <dbReference type="EMBL" id="TKD04384.1"/>
    </source>
</evidence>
<dbReference type="EMBL" id="SSMQ01000025">
    <property type="protein sequence ID" value="TKD04384.1"/>
    <property type="molecule type" value="Genomic_DNA"/>
</dbReference>
<gene>
    <name evidence="3" type="ORF">E8A74_23790</name>
</gene>
<feature type="region of interest" description="Disordered" evidence="1">
    <location>
        <begin position="174"/>
        <end position="193"/>
    </location>
</feature>
<keyword evidence="2" id="KW-1133">Transmembrane helix</keyword>
<protein>
    <submittedName>
        <fullName evidence="3">Uncharacterized protein</fullName>
    </submittedName>
</protein>
<evidence type="ECO:0000256" key="2">
    <source>
        <dbReference type="SAM" id="Phobius"/>
    </source>
</evidence>
<name>A0A4U1JB17_9BACT</name>
<comment type="caution">
    <text evidence="3">The sequence shown here is derived from an EMBL/GenBank/DDBJ whole genome shotgun (WGS) entry which is preliminary data.</text>
</comment>